<evidence type="ECO:0000256" key="3">
    <source>
        <dbReference type="HAMAP-Rule" id="MF_00023"/>
    </source>
</evidence>
<evidence type="ECO:0000313" key="5">
    <source>
        <dbReference type="EMBL" id="OGD78817.1"/>
    </source>
</evidence>
<dbReference type="Pfam" id="PF01668">
    <property type="entry name" value="SmpB"/>
    <property type="match status" value="1"/>
</dbReference>
<dbReference type="PANTHER" id="PTHR30308:SF2">
    <property type="entry name" value="SSRA-BINDING PROTEIN"/>
    <property type="match status" value="1"/>
</dbReference>
<dbReference type="PANTHER" id="PTHR30308">
    <property type="entry name" value="TMRNA-BINDING COMPONENT OF TRANS-TRANSLATION TAGGING COMPLEX"/>
    <property type="match status" value="1"/>
</dbReference>
<dbReference type="InterPro" id="IPR000037">
    <property type="entry name" value="SsrA-bd_prot"/>
</dbReference>
<comment type="caution">
    <text evidence="5">The sequence shown here is derived from an EMBL/GenBank/DDBJ whole genome shotgun (WGS) entry which is preliminary data.</text>
</comment>
<keyword evidence="2 3" id="KW-0694">RNA-binding</keyword>
<feature type="region of interest" description="Disordered" evidence="4">
    <location>
        <begin position="144"/>
        <end position="170"/>
    </location>
</feature>
<dbReference type="NCBIfam" id="TIGR00086">
    <property type="entry name" value="smpB"/>
    <property type="match status" value="1"/>
</dbReference>
<dbReference type="Gene3D" id="2.40.280.10">
    <property type="match status" value="1"/>
</dbReference>
<dbReference type="GO" id="GO:0070930">
    <property type="term" value="P:trans-translation-dependent protein tagging"/>
    <property type="evidence" value="ECO:0007669"/>
    <property type="project" value="TreeGrafter"/>
</dbReference>
<proteinExistence type="inferred from homology"/>
<dbReference type="PROSITE" id="PS01317">
    <property type="entry name" value="SSRP"/>
    <property type="match status" value="1"/>
</dbReference>
<dbReference type="CDD" id="cd09294">
    <property type="entry name" value="SmpB"/>
    <property type="match status" value="1"/>
</dbReference>
<keyword evidence="1 3" id="KW-0963">Cytoplasm</keyword>
<dbReference type="HAMAP" id="MF_00023">
    <property type="entry name" value="SmpB"/>
    <property type="match status" value="1"/>
</dbReference>
<dbReference type="GO" id="GO:0005829">
    <property type="term" value="C:cytosol"/>
    <property type="evidence" value="ECO:0007669"/>
    <property type="project" value="TreeGrafter"/>
</dbReference>
<gene>
    <name evidence="3" type="primary">smpB</name>
    <name evidence="5" type="ORF">A2Y64_03055</name>
</gene>
<dbReference type="NCBIfam" id="NF003843">
    <property type="entry name" value="PRK05422.1"/>
    <property type="match status" value="1"/>
</dbReference>
<evidence type="ECO:0000313" key="6">
    <source>
        <dbReference type="Proteomes" id="UP000177187"/>
    </source>
</evidence>
<protein>
    <recommendedName>
        <fullName evidence="3">SsrA-binding protein</fullName>
    </recommendedName>
    <alternativeName>
        <fullName evidence="3">Small protein B</fullName>
    </alternativeName>
</protein>
<reference evidence="5 6" key="1">
    <citation type="journal article" date="2016" name="Nat. Commun.">
        <title>Thousands of microbial genomes shed light on interconnected biogeochemical processes in an aquifer system.</title>
        <authorList>
            <person name="Anantharaman K."/>
            <person name="Brown C.T."/>
            <person name="Hug L.A."/>
            <person name="Sharon I."/>
            <person name="Castelle C.J."/>
            <person name="Probst A.J."/>
            <person name="Thomas B.C."/>
            <person name="Singh A."/>
            <person name="Wilkins M.J."/>
            <person name="Karaoz U."/>
            <person name="Brodie E.L."/>
            <person name="Williams K.H."/>
            <person name="Hubbard S.S."/>
            <person name="Banfield J.F."/>
        </authorList>
    </citation>
    <scope>NUCLEOTIDE SEQUENCE [LARGE SCALE GENOMIC DNA]</scope>
</reference>
<dbReference type="InterPro" id="IPR020081">
    <property type="entry name" value="SsrA-bd_prot_CS"/>
</dbReference>
<dbReference type="Proteomes" id="UP000177187">
    <property type="component" value="Unassembled WGS sequence"/>
</dbReference>
<evidence type="ECO:0000256" key="1">
    <source>
        <dbReference type="ARBA" id="ARBA00022490"/>
    </source>
</evidence>
<comment type="function">
    <text evidence="3">Required for rescue of stalled ribosomes mediated by trans-translation. Binds to transfer-messenger RNA (tmRNA), required for stable association of tmRNA with ribosomes. tmRNA and SmpB together mimic tRNA shape, replacing the anticodon stem-loop with SmpB. tmRNA is encoded by the ssrA gene; the 2 termini fold to resemble tRNA(Ala) and it encodes a 'tag peptide', a short internal open reading frame. During trans-translation Ala-aminoacylated tmRNA acts like a tRNA, entering the A-site of stalled ribosomes, displacing the stalled mRNA. The ribosome then switches to translate the ORF on the tmRNA; the nascent peptide is terminated with the 'tag peptide' encoded by the tmRNA and targeted for degradation. The ribosome is freed to recommence translation, which seems to be the essential function of trans-translation.</text>
</comment>
<evidence type="ECO:0000256" key="2">
    <source>
        <dbReference type="ARBA" id="ARBA00022884"/>
    </source>
</evidence>
<evidence type="ECO:0000256" key="4">
    <source>
        <dbReference type="SAM" id="MobiDB-lite"/>
    </source>
</evidence>
<dbReference type="EMBL" id="MFAF01000024">
    <property type="protein sequence ID" value="OGD78817.1"/>
    <property type="molecule type" value="Genomic_DNA"/>
</dbReference>
<feature type="compositionally biased region" description="Basic and acidic residues" evidence="4">
    <location>
        <begin position="144"/>
        <end position="157"/>
    </location>
</feature>
<dbReference type="SUPFAM" id="SSF74982">
    <property type="entry name" value="Small protein B (SmpB)"/>
    <property type="match status" value="1"/>
</dbReference>
<dbReference type="InterPro" id="IPR023620">
    <property type="entry name" value="SmpB"/>
</dbReference>
<dbReference type="STRING" id="1817816.A2Y64_03055"/>
<name>A0A1F5FGY9_9BACT</name>
<dbReference type="GO" id="GO:0003723">
    <property type="term" value="F:RNA binding"/>
    <property type="evidence" value="ECO:0007669"/>
    <property type="project" value="UniProtKB-UniRule"/>
</dbReference>
<dbReference type="GO" id="GO:0070929">
    <property type="term" value="P:trans-translation"/>
    <property type="evidence" value="ECO:0007669"/>
    <property type="project" value="UniProtKB-UniRule"/>
</dbReference>
<accession>A0A1F5FGY9</accession>
<organism evidence="5 6">
    <name type="scientific">Candidatus Coatesbacteria bacterium RBG_13_66_14</name>
    <dbReference type="NCBI Taxonomy" id="1817816"/>
    <lineage>
        <taxon>Bacteria</taxon>
        <taxon>Candidatus Coatesiibacteriota</taxon>
    </lineage>
</organism>
<dbReference type="AlphaFoldDB" id="A0A1F5FGY9"/>
<comment type="similarity">
    <text evidence="3">Belongs to the SmpB family.</text>
</comment>
<sequence>MGSERKPIPHGCAVEDDVKILARNRRARHDYAIEEDFEAGIALEGSEVKSIRAGHASIAEAYVRVSEGGAWVVGMHVARYKPAGAFQPDETRSRRLLLHEREIRVLAVGVERRGMTIIPLELYLRGKLVKLRIGLGRGKRQYDKRQELRRREDERTAQRARSYRHGGDDR</sequence>
<comment type="subcellular location">
    <subcellularLocation>
        <location evidence="3">Cytoplasm</location>
    </subcellularLocation>
    <text evidence="3">The tmRNA-SmpB complex associates with stalled 70S ribosomes.</text>
</comment>